<dbReference type="Proteomes" id="UP000094527">
    <property type="component" value="Unassembled WGS sequence"/>
</dbReference>
<dbReference type="AlphaFoldDB" id="A0A1D2N9K0"/>
<proteinExistence type="predicted"/>
<organism evidence="1 2">
    <name type="scientific">Orchesella cincta</name>
    <name type="common">Springtail</name>
    <name type="synonym">Podura cincta</name>
    <dbReference type="NCBI Taxonomy" id="48709"/>
    <lineage>
        <taxon>Eukaryota</taxon>
        <taxon>Metazoa</taxon>
        <taxon>Ecdysozoa</taxon>
        <taxon>Arthropoda</taxon>
        <taxon>Hexapoda</taxon>
        <taxon>Collembola</taxon>
        <taxon>Entomobryomorpha</taxon>
        <taxon>Entomobryoidea</taxon>
        <taxon>Orchesellidae</taxon>
        <taxon>Orchesellinae</taxon>
        <taxon>Orchesella</taxon>
    </lineage>
</organism>
<gene>
    <name evidence="1" type="ORF">Ocin01_04764</name>
</gene>
<accession>A0A1D2N9K0</accession>
<comment type="caution">
    <text evidence="1">The sequence shown here is derived from an EMBL/GenBank/DDBJ whole genome shotgun (WGS) entry which is preliminary data.</text>
</comment>
<evidence type="ECO:0000313" key="2">
    <source>
        <dbReference type="Proteomes" id="UP000094527"/>
    </source>
</evidence>
<reference evidence="1 2" key="1">
    <citation type="journal article" date="2016" name="Genome Biol. Evol.">
        <title>Gene Family Evolution Reflects Adaptation to Soil Environmental Stressors in the Genome of the Collembolan Orchesella cincta.</title>
        <authorList>
            <person name="Faddeeva-Vakhrusheva A."/>
            <person name="Derks M.F."/>
            <person name="Anvar S.Y."/>
            <person name="Agamennone V."/>
            <person name="Suring W."/>
            <person name="Smit S."/>
            <person name="van Straalen N.M."/>
            <person name="Roelofs D."/>
        </authorList>
    </citation>
    <scope>NUCLEOTIDE SEQUENCE [LARGE SCALE GENOMIC DNA]</scope>
    <source>
        <tissue evidence="1">Mixed pool</tissue>
    </source>
</reference>
<name>A0A1D2N9K0_ORCCI</name>
<keyword evidence="2" id="KW-1185">Reference proteome</keyword>
<sequence length="356" mass="39677">MNFLRASESIKENAENFNNYAACLSTSHMPQAVVVPEREFLPVEGLVVVPCSSPATMDESGVFKRPMAVKDKPKPSKDEVEDSDEALAIAIGKLAIEISDKAMLPAGTEEIDMTIHLQKPKNAKKLDKAAIAEILVKEVSKALEQPTLTDCTVKSFKGKRKSKGQKESVESEVTRISNFRLERMPLVSRQSAVGGNRIVSWTCEEINDTLLKMECMDPFCKRIPSPRHQFICSRGHFYCHDCGGKRISYSLSVCGHAMDRKVFKTGQKQGLGRVATHTDSQLAKGEIEKNKKTSECRLTLRSCQGDPIFCAVYNNTIWHCPNKPFGCQEQIAGKELVQHAKLCSKKRGLEYFWGGF</sequence>
<protein>
    <submittedName>
        <fullName evidence="1">Uncharacterized protein</fullName>
    </submittedName>
</protein>
<dbReference type="EMBL" id="LJIJ01000134">
    <property type="protein sequence ID" value="ODN01921.1"/>
    <property type="molecule type" value="Genomic_DNA"/>
</dbReference>
<evidence type="ECO:0000313" key="1">
    <source>
        <dbReference type="EMBL" id="ODN01921.1"/>
    </source>
</evidence>